<dbReference type="GO" id="GO:0009401">
    <property type="term" value="P:phosphoenolpyruvate-dependent sugar phosphotransferase system"/>
    <property type="evidence" value="ECO:0007669"/>
    <property type="project" value="UniProtKB-KW"/>
</dbReference>
<keyword evidence="8" id="KW-0418">Kinase</keyword>
<evidence type="ECO:0000256" key="3">
    <source>
        <dbReference type="ARBA" id="ARBA00020422"/>
    </source>
</evidence>
<feature type="domain" description="HPr" evidence="6">
    <location>
        <begin position="1"/>
        <end position="89"/>
    </location>
</feature>
<dbReference type="InterPro" id="IPR035895">
    <property type="entry name" value="HPr-like_sf"/>
</dbReference>
<dbReference type="PANTHER" id="PTHR33705">
    <property type="entry name" value="PHOSPHOCARRIER PROTEIN HPR"/>
    <property type="match status" value="1"/>
</dbReference>
<dbReference type="InterPro" id="IPR001020">
    <property type="entry name" value="PTS_HPr_His_P_site"/>
</dbReference>
<evidence type="ECO:0000256" key="2">
    <source>
        <dbReference type="ARBA" id="ARBA00004496"/>
    </source>
</evidence>
<dbReference type="PROSITE" id="PS51350">
    <property type="entry name" value="PTS_HPR_DOM"/>
    <property type="match status" value="1"/>
</dbReference>
<dbReference type="GO" id="GO:0005737">
    <property type="term" value="C:cytoplasm"/>
    <property type="evidence" value="ECO:0007669"/>
    <property type="project" value="UniProtKB-SubCell"/>
</dbReference>
<reference evidence="8 9" key="1">
    <citation type="journal article" date="2014" name="PLoS ONE">
        <title>Identification and Characterization of a New Erythromycin Biosynthetic Gene Cluster in Actinopolyspora erythraea YIM90600, a Novel Erythronolide-Producing Halophilic Actinomycete Isolated from Salt Field.</title>
        <authorList>
            <person name="Chen D."/>
            <person name="Feng J."/>
            <person name="Huang L."/>
            <person name="Zhang Q."/>
            <person name="Wu J."/>
            <person name="Zhu X."/>
            <person name="Duan Y."/>
            <person name="Xu Z."/>
        </authorList>
    </citation>
    <scope>NUCLEOTIDE SEQUENCE [LARGE SCALE GENOMIC DNA]</scope>
    <source>
        <strain evidence="8 9">YIM90600</strain>
    </source>
</reference>
<dbReference type="PANTHER" id="PTHR33705:SF2">
    <property type="entry name" value="PHOSPHOCARRIER PROTEIN NPR"/>
    <property type="match status" value="1"/>
</dbReference>
<dbReference type="OrthoDB" id="9809047at2"/>
<evidence type="ECO:0000313" key="9">
    <source>
        <dbReference type="Proteomes" id="UP000029737"/>
    </source>
</evidence>
<keyword evidence="5" id="KW-0598">Phosphotransferase system</keyword>
<evidence type="ECO:0000256" key="1">
    <source>
        <dbReference type="ARBA" id="ARBA00003681"/>
    </source>
</evidence>
<name>A0A099D4A0_9ACTN</name>
<dbReference type="InterPro" id="IPR000032">
    <property type="entry name" value="HPr-like"/>
</dbReference>
<dbReference type="EMBL" id="JPMV01000025">
    <property type="protein sequence ID" value="KGI80988.1"/>
    <property type="molecule type" value="Genomic_DNA"/>
</dbReference>
<dbReference type="InterPro" id="IPR050399">
    <property type="entry name" value="HPr"/>
</dbReference>
<evidence type="ECO:0000313" key="8">
    <source>
        <dbReference type="EMBL" id="KGI80988.1"/>
    </source>
</evidence>
<dbReference type="Proteomes" id="UP000029737">
    <property type="component" value="Unassembled WGS sequence"/>
</dbReference>
<dbReference type="AlphaFoldDB" id="A0A099D4A0"/>
<dbReference type="Proteomes" id="UP000215043">
    <property type="component" value="Chromosome"/>
</dbReference>
<evidence type="ECO:0000256" key="4">
    <source>
        <dbReference type="ARBA" id="ARBA00022490"/>
    </source>
</evidence>
<comment type="subcellular location">
    <subcellularLocation>
        <location evidence="2">Cytoplasm</location>
    </subcellularLocation>
</comment>
<dbReference type="eggNOG" id="COG1925">
    <property type="taxonomic scope" value="Bacteria"/>
</dbReference>
<evidence type="ECO:0000313" key="10">
    <source>
        <dbReference type="Proteomes" id="UP000215043"/>
    </source>
</evidence>
<dbReference type="GO" id="GO:0016301">
    <property type="term" value="F:kinase activity"/>
    <property type="evidence" value="ECO:0007669"/>
    <property type="project" value="UniProtKB-KW"/>
</dbReference>
<keyword evidence="8" id="KW-0808">Transferase</keyword>
<dbReference type="KEGG" id="aey:CDG81_15140"/>
<protein>
    <recommendedName>
        <fullName evidence="3">Phosphocarrier protein HPr</fullName>
    </recommendedName>
</protein>
<evidence type="ECO:0000259" key="6">
    <source>
        <dbReference type="PROSITE" id="PS51350"/>
    </source>
</evidence>
<evidence type="ECO:0000256" key="5">
    <source>
        <dbReference type="ARBA" id="ARBA00022683"/>
    </source>
</evidence>
<keyword evidence="9" id="KW-1185">Reference proteome</keyword>
<keyword evidence="4" id="KW-0963">Cytoplasm</keyword>
<dbReference type="SUPFAM" id="SSF55594">
    <property type="entry name" value="HPr-like"/>
    <property type="match status" value="1"/>
</dbReference>
<dbReference type="PRINTS" id="PR00107">
    <property type="entry name" value="PHOSPHOCPHPR"/>
</dbReference>
<comment type="function">
    <text evidence="1">General (non sugar-specific) component of the phosphoenolpyruvate-dependent sugar phosphotransferase system (sugar PTS). This major carbohydrate active-transport system catalyzes the phosphorylation of incoming sugar substrates concomitantly with their translocation across the cell membrane. The phosphoryl group from phosphoenolpyruvate (PEP) is transferred to the phosphoryl carrier protein HPr by enzyme I. Phospho-HPr then transfers it to the PTS EIIA domain.</text>
</comment>
<dbReference type="RefSeq" id="WP_043574555.1">
    <property type="nucleotide sequence ID" value="NZ_CP022752.1"/>
</dbReference>
<proteinExistence type="predicted"/>
<gene>
    <name evidence="7" type="ORF">CDG81_15140</name>
    <name evidence="8" type="ORF">IL38_14615</name>
</gene>
<dbReference type="Gene3D" id="3.30.1340.10">
    <property type="entry name" value="HPr-like"/>
    <property type="match status" value="1"/>
</dbReference>
<dbReference type="HOGENOM" id="CLU_136230_3_2_11"/>
<evidence type="ECO:0000313" key="7">
    <source>
        <dbReference type="EMBL" id="ASU79400.1"/>
    </source>
</evidence>
<dbReference type="NCBIfam" id="TIGR01003">
    <property type="entry name" value="PTS_HPr_family"/>
    <property type="match status" value="1"/>
</dbReference>
<accession>A0A099D4A0</accession>
<dbReference type="EMBL" id="CP022752">
    <property type="protein sequence ID" value="ASU79400.1"/>
    <property type="molecule type" value="Genomic_DNA"/>
</dbReference>
<reference evidence="7 10" key="2">
    <citation type="submission" date="2017-08" db="EMBL/GenBank/DDBJ databases">
        <title>The complete genome sequence of moderately halophilic actinomycete Actinopolyspora erythraea YIM 90600, the producer of novel erythromycin, novel actinopolysporins A-C and tubercidin.</title>
        <authorList>
            <person name="Yin M."/>
            <person name="Tang S."/>
        </authorList>
    </citation>
    <scope>NUCLEOTIDE SEQUENCE [LARGE SCALE GENOMIC DNA]</scope>
    <source>
        <strain evidence="7 10">YIM 90600</strain>
    </source>
</reference>
<organism evidence="7 10">
    <name type="scientific">Actinopolyspora erythraea</name>
    <dbReference type="NCBI Taxonomy" id="414996"/>
    <lineage>
        <taxon>Bacteria</taxon>
        <taxon>Bacillati</taxon>
        <taxon>Actinomycetota</taxon>
        <taxon>Actinomycetes</taxon>
        <taxon>Actinopolysporales</taxon>
        <taxon>Actinopolysporaceae</taxon>
        <taxon>Actinopolyspora</taxon>
    </lineage>
</organism>
<dbReference type="CDD" id="cd00367">
    <property type="entry name" value="PTS-HPr_like"/>
    <property type="match status" value="1"/>
</dbReference>
<dbReference type="PROSITE" id="PS00369">
    <property type="entry name" value="PTS_HPR_HIS"/>
    <property type="match status" value="1"/>
</dbReference>
<dbReference type="Pfam" id="PF00381">
    <property type="entry name" value="PTS-HPr"/>
    <property type="match status" value="1"/>
</dbReference>
<sequence length="89" mass="9137">MPERHVTVASKVGLHARPAALLAKEAAAQSVKITIRKQETEPVEAASILGLMTLGAAYGDEVVLAADGEGADDALDRIAELVGSELDGS</sequence>